<dbReference type="GO" id="GO:0005634">
    <property type="term" value="C:nucleus"/>
    <property type="evidence" value="ECO:0007669"/>
    <property type="project" value="UniProtKB-SubCell"/>
</dbReference>
<protein>
    <submittedName>
        <fullName evidence="11">MYB-related transcription factor</fullName>
    </submittedName>
</protein>
<keyword evidence="6" id="KW-0804">Transcription</keyword>
<organism evidence="11">
    <name type="scientific">Salvia miltiorrhiza</name>
    <name type="common">Chinese sage</name>
    <dbReference type="NCBI Taxonomy" id="226208"/>
    <lineage>
        <taxon>Eukaryota</taxon>
        <taxon>Viridiplantae</taxon>
        <taxon>Streptophyta</taxon>
        <taxon>Embryophyta</taxon>
        <taxon>Tracheophyta</taxon>
        <taxon>Spermatophyta</taxon>
        <taxon>Magnoliopsida</taxon>
        <taxon>eudicotyledons</taxon>
        <taxon>Gunneridae</taxon>
        <taxon>Pentapetalae</taxon>
        <taxon>asterids</taxon>
        <taxon>lamiids</taxon>
        <taxon>Lamiales</taxon>
        <taxon>Lamiaceae</taxon>
        <taxon>Nepetoideae</taxon>
        <taxon>Mentheae</taxon>
        <taxon>Salviinae</taxon>
        <taxon>Salvia</taxon>
        <taxon>Salvia incertae sedis</taxon>
    </lineage>
</organism>
<dbReference type="PROSITE" id="PS50090">
    <property type="entry name" value="MYB_LIKE"/>
    <property type="match status" value="2"/>
</dbReference>
<feature type="region of interest" description="Disordered" evidence="8">
    <location>
        <begin position="117"/>
        <end position="159"/>
    </location>
</feature>
<keyword evidence="2" id="KW-0677">Repeat</keyword>
<accession>A0A059PSP5</accession>
<dbReference type="CDD" id="cd00167">
    <property type="entry name" value="SANT"/>
    <property type="match status" value="2"/>
</dbReference>
<comment type="subcellular location">
    <subcellularLocation>
        <location evidence="1">Nucleus</location>
    </subcellularLocation>
</comment>
<gene>
    <name evidence="11" type="primary">MYB58</name>
</gene>
<dbReference type="EMBL" id="KF059412">
    <property type="protein sequence ID" value="AGN52082.1"/>
    <property type="molecule type" value="mRNA"/>
</dbReference>
<dbReference type="GO" id="GO:0045893">
    <property type="term" value="P:positive regulation of DNA-templated transcription"/>
    <property type="evidence" value="ECO:0007669"/>
    <property type="project" value="UniProtKB-ARBA"/>
</dbReference>
<evidence type="ECO:0000256" key="8">
    <source>
        <dbReference type="SAM" id="MobiDB-lite"/>
    </source>
</evidence>
<reference evidence="12" key="1">
    <citation type="submission" date="2013-05" db="EMBL/GenBank/DDBJ databases">
        <title>Genome-wide characterization and comparative analysis of R2R3-MYB transcription factors reveals the complexity of MYB-associated regulatory networks in Salvia miltiorrhiza.</title>
        <authorList>
            <person name="Li C."/>
            <person name="Lu S."/>
        </authorList>
    </citation>
    <scope>NUCLEOTIDE SEQUENCE</scope>
</reference>
<dbReference type="SUPFAM" id="SSF46689">
    <property type="entry name" value="Homeodomain-like"/>
    <property type="match status" value="1"/>
</dbReference>
<keyword evidence="3" id="KW-0805">Transcription regulation</keyword>
<feature type="domain" description="Myb-like" evidence="9">
    <location>
        <begin position="57"/>
        <end position="107"/>
    </location>
</feature>
<evidence type="ECO:0000313" key="11">
    <source>
        <dbReference type="EMBL" id="AGN52082.1"/>
    </source>
</evidence>
<evidence type="ECO:0000259" key="10">
    <source>
        <dbReference type="PROSITE" id="PS51294"/>
    </source>
</evidence>
<dbReference type="SMR" id="A0A059PSP5"/>
<dbReference type="AlphaFoldDB" id="A0A059PSP5"/>
<evidence type="ECO:0000256" key="5">
    <source>
        <dbReference type="ARBA" id="ARBA00023159"/>
    </source>
</evidence>
<dbReference type="InterPro" id="IPR009057">
    <property type="entry name" value="Homeodomain-like_sf"/>
</dbReference>
<dbReference type="SMART" id="SM00717">
    <property type="entry name" value="SANT"/>
    <property type="match status" value="2"/>
</dbReference>
<evidence type="ECO:0000256" key="6">
    <source>
        <dbReference type="ARBA" id="ARBA00023163"/>
    </source>
</evidence>
<dbReference type="InterPro" id="IPR001005">
    <property type="entry name" value="SANT/Myb"/>
</dbReference>
<dbReference type="InterPro" id="IPR051953">
    <property type="entry name" value="Plant_SW-associated_TFs"/>
</dbReference>
<dbReference type="GO" id="GO:0003677">
    <property type="term" value="F:DNA binding"/>
    <property type="evidence" value="ECO:0007669"/>
    <property type="project" value="UniProtKB-KW"/>
</dbReference>
<evidence type="ECO:0000256" key="3">
    <source>
        <dbReference type="ARBA" id="ARBA00023015"/>
    </source>
</evidence>
<keyword evidence="5" id="KW-0010">Activator</keyword>
<evidence type="ECO:0000256" key="1">
    <source>
        <dbReference type="ARBA" id="ARBA00004123"/>
    </source>
</evidence>
<dbReference type="FunFam" id="1.10.10.60:FF:000371">
    <property type="entry name" value="MYB transcription factor"/>
    <property type="match status" value="1"/>
</dbReference>
<reference evidence="11" key="2">
    <citation type="journal article" date="2014" name="BMC Genomics">
        <title>Genome-wide characterization and comparative analysis of R2R3-MYB transcription factors shows the complexity of MYB-associated regulatory networks in Salvia miltiorrhiza.</title>
        <authorList>
            <person name="Li C."/>
            <person name="Lu S."/>
        </authorList>
    </citation>
    <scope>NUCLEOTIDE SEQUENCE</scope>
</reference>
<dbReference type="PROSITE" id="PS51294">
    <property type="entry name" value="HTH_MYB"/>
    <property type="match status" value="2"/>
</dbReference>
<dbReference type="EMBL" id="KF059522">
    <property type="protein sequence ID" value="AGN52192.1"/>
    <property type="molecule type" value="Genomic_DNA"/>
</dbReference>
<keyword evidence="4" id="KW-0238">DNA-binding</keyword>
<feature type="domain" description="HTH myb-type" evidence="10">
    <location>
        <begin position="57"/>
        <end position="111"/>
    </location>
</feature>
<feature type="domain" description="HTH myb-type" evidence="10">
    <location>
        <begin position="4"/>
        <end position="56"/>
    </location>
</feature>
<dbReference type="Pfam" id="PF00249">
    <property type="entry name" value="Myb_DNA-binding"/>
    <property type="match status" value="2"/>
</dbReference>
<dbReference type="FunFam" id="1.10.10.60:FF:000077">
    <property type="entry name" value="MYB transcription factor"/>
    <property type="match status" value="1"/>
</dbReference>
<evidence type="ECO:0000256" key="4">
    <source>
        <dbReference type="ARBA" id="ARBA00023125"/>
    </source>
</evidence>
<dbReference type="PANTHER" id="PTHR47997">
    <property type="entry name" value="MYB DOMAIN PROTEIN 55"/>
    <property type="match status" value="1"/>
</dbReference>
<feature type="compositionally biased region" description="Polar residues" evidence="8">
    <location>
        <begin position="126"/>
        <end position="146"/>
    </location>
</feature>
<dbReference type="Gene3D" id="1.10.10.60">
    <property type="entry name" value="Homeodomain-like"/>
    <property type="match status" value="2"/>
</dbReference>
<dbReference type="InterPro" id="IPR017930">
    <property type="entry name" value="Myb_dom"/>
</dbReference>
<name>A0A059PSP5_SALMI</name>
<evidence type="ECO:0000259" key="9">
    <source>
        <dbReference type="PROSITE" id="PS50090"/>
    </source>
</evidence>
<evidence type="ECO:0000256" key="2">
    <source>
        <dbReference type="ARBA" id="ARBA00022737"/>
    </source>
</evidence>
<feature type="domain" description="Myb-like" evidence="9">
    <location>
        <begin position="4"/>
        <end position="56"/>
    </location>
</feature>
<proteinExistence type="evidence at transcript level"/>
<sequence length="267" mass="30109">MGCKQKHKKGLWSPDEDLKLKNYIFKYGHGCWSSIPINAGLQRNGKSCRLRWINYLRPGLKRGAFSFEEEEKILALHRVLGNKWSQIANHLPGRTDNEIKNHWHSYLKKRVSKLAEAKSGELEAPPSSSKSTPQDPSFESLENTEASSTDTDQSMQQIDQQQLPKVLFAEWLSLEQFNGPNQGSSSSTAQHLKYTFDYGSANSEDSSAHAQQLNGEALGNEIHTKPNFISIDDMLRSPFGFEDQISESGLVDYFPGDFNFSCDGLYL</sequence>
<evidence type="ECO:0000313" key="12">
    <source>
        <dbReference type="EMBL" id="AGN52192.1"/>
    </source>
</evidence>
<evidence type="ECO:0000256" key="7">
    <source>
        <dbReference type="ARBA" id="ARBA00023242"/>
    </source>
</evidence>
<dbReference type="PANTHER" id="PTHR47997:SF11">
    <property type="entry name" value="TRANSCRIPTION FACTOR LAF1"/>
    <property type="match status" value="1"/>
</dbReference>
<feature type="compositionally biased region" description="Low complexity" evidence="8">
    <location>
        <begin position="147"/>
        <end position="159"/>
    </location>
</feature>
<keyword evidence="7" id="KW-0539">Nucleus</keyword>